<dbReference type="AlphaFoldDB" id="A0A0A9FL58"/>
<feature type="compositionally biased region" description="Polar residues" evidence="1">
    <location>
        <begin position="10"/>
        <end position="20"/>
    </location>
</feature>
<organism evidence="2">
    <name type="scientific">Arundo donax</name>
    <name type="common">Giant reed</name>
    <name type="synonym">Donax arundinaceus</name>
    <dbReference type="NCBI Taxonomy" id="35708"/>
    <lineage>
        <taxon>Eukaryota</taxon>
        <taxon>Viridiplantae</taxon>
        <taxon>Streptophyta</taxon>
        <taxon>Embryophyta</taxon>
        <taxon>Tracheophyta</taxon>
        <taxon>Spermatophyta</taxon>
        <taxon>Magnoliopsida</taxon>
        <taxon>Liliopsida</taxon>
        <taxon>Poales</taxon>
        <taxon>Poaceae</taxon>
        <taxon>PACMAD clade</taxon>
        <taxon>Arundinoideae</taxon>
        <taxon>Arundineae</taxon>
        <taxon>Arundo</taxon>
    </lineage>
</organism>
<reference evidence="2" key="1">
    <citation type="submission" date="2014-09" db="EMBL/GenBank/DDBJ databases">
        <authorList>
            <person name="Magalhaes I.L.F."/>
            <person name="Oliveira U."/>
            <person name="Santos F.R."/>
            <person name="Vidigal T.H.D.A."/>
            <person name="Brescovit A.D."/>
            <person name="Santos A.J."/>
        </authorList>
    </citation>
    <scope>NUCLEOTIDE SEQUENCE</scope>
    <source>
        <tissue evidence="2">Shoot tissue taken approximately 20 cm above the soil surface</tissue>
    </source>
</reference>
<sequence>MSGSAIGHVSKQTTAPSRSR</sequence>
<evidence type="ECO:0000313" key="2">
    <source>
        <dbReference type="EMBL" id="JAE13067.1"/>
    </source>
</evidence>
<evidence type="ECO:0000256" key="1">
    <source>
        <dbReference type="SAM" id="MobiDB-lite"/>
    </source>
</evidence>
<reference evidence="2" key="2">
    <citation type="journal article" date="2015" name="Data Brief">
        <title>Shoot transcriptome of the giant reed, Arundo donax.</title>
        <authorList>
            <person name="Barrero R.A."/>
            <person name="Guerrero F.D."/>
            <person name="Moolhuijzen P."/>
            <person name="Goolsby J.A."/>
            <person name="Tidwell J."/>
            <person name="Bellgard S.E."/>
            <person name="Bellgard M.I."/>
        </authorList>
    </citation>
    <scope>NUCLEOTIDE SEQUENCE</scope>
    <source>
        <tissue evidence="2">Shoot tissue taken approximately 20 cm above the soil surface</tissue>
    </source>
</reference>
<protein>
    <submittedName>
        <fullName evidence="2">Uncharacterized protein</fullName>
    </submittedName>
</protein>
<name>A0A0A9FL58_ARUDO</name>
<dbReference type="EMBL" id="GBRH01184829">
    <property type="protein sequence ID" value="JAE13067.1"/>
    <property type="molecule type" value="Transcribed_RNA"/>
</dbReference>
<accession>A0A0A9FL58</accession>
<feature type="region of interest" description="Disordered" evidence="1">
    <location>
        <begin position="1"/>
        <end position="20"/>
    </location>
</feature>
<proteinExistence type="predicted"/>